<reference evidence="2" key="1">
    <citation type="submission" date="2020-05" db="EMBL/GenBank/DDBJ databases">
        <authorList>
            <person name="Chiriac C."/>
            <person name="Salcher M."/>
            <person name="Ghai R."/>
            <person name="Kavagutti S V."/>
        </authorList>
    </citation>
    <scope>NUCLEOTIDE SEQUENCE</scope>
</reference>
<accession>A0A6J5Q924</accession>
<gene>
    <name evidence="2" type="ORF">UFOVP1067_24</name>
    <name evidence="1" type="ORF">UFOVP662_24</name>
</gene>
<sequence>MTGYNSKRSAAQDKLNDEADTLTIVYQRGFADGKRSAQRKPLTDELVYKLWDKKYRSWIGGEQFESIARAIEATHNIKEGT</sequence>
<dbReference type="EMBL" id="LR796635">
    <property type="protein sequence ID" value="CAB4155822.1"/>
    <property type="molecule type" value="Genomic_DNA"/>
</dbReference>
<dbReference type="EMBL" id="LR797016">
    <property type="protein sequence ID" value="CAB4181230.1"/>
    <property type="molecule type" value="Genomic_DNA"/>
</dbReference>
<evidence type="ECO:0000313" key="1">
    <source>
        <dbReference type="EMBL" id="CAB4155822.1"/>
    </source>
</evidence>
<evidence type="ECO:0000313" key="2">
    <source>
        <dbReference type="EMBL" id="CAB4181230.1"/>
    </source>
</evidence>
<organism evidence="2">
    <name type="scientific">uncultured Caudovirales phage</name>
    <dbReference type="NCBI Taxonomy" id="2100421"/>
    <lineage>
        <taxon>Viruses</taxon>
        <taxon>Duplodnaviria</taxon>
        <taxon>Heunggongvirae</taxon>
        <taxon>Uroviricota</taxon>
        <taxon>Caudoviricetes</taxon>
        <taxon>Peduoviridae</taxon>
        <taxon>Maltschvirus</taxon>
        <taxon>Maltschvirus maltsch</taxon>
    </lineage>
</organism>
<name>A0A6J5Q924_9CAUD</name>
<proteinExistence type="predicted"/>
<protein>
    <submittedName>
        <fullName evidence="2">Uncharacterized protein</fullName>
    </submittedName>
</protein>